<evidence type="ECO:0000313" key="6">
    <source>
        <dbReference type="EMBL" id="KCZ89791.1"/>
    </source>
</evidence>
<gene>
    <name evidence="6" type="ORF">HJA_06052</name>
</gene>
<keyword evidence="4" id="KW-0472">Membrane</keyword>
<feature type="transmembrane region" description="Helical" evidence="4">
    <location>
        <begin position="12"/>
        <end position="36"/>
    </location>
</feature>
<dbReference type="InterPro" id="IPR050482">
    <property type="entry name" value="Sensor_HK_TwoCompSys"/>
</dbReference>
<dbReference type="CDD" id="cd16917">
    <property type="entry name" value="HATPase_UhpB-NarQ-NarX-like"/>
    <property type="match status" value="1"/>
</dbReference>
<dbReference type="AlphaFoldDB" id="A0A059FGX5"/>
<feature type="transmembrane region" description="Helical" evidence="4">
    <location>
        <begin position="302"/>
        <end position="320"/>
    </location>
</feature>
<comment type="caution">
    <text evidence="6">The sequence shown here is derived from an EMBL/GenBank/DDBJ whole genome shotgun (WGS) entry which is preliminary data.</text>
</comment>
<feature type="transmembrane region" description="Helical" evidence="4">
    <location>
        <begin position="84"/>
        <end position="106"/>
    </location>
</feature>
<dbReference type="PROSITE" id="PS50109">
    <property type="entry name" value="HIS_KIN"/>
    <property type="match status" value="1"/>
</dbReference>
<feature type="transmembrane region" description="Helical" evidence="4">
    <location>
        <begin position="147"/>
        <end position="164"/>
    </location>
</feature>
<dbReference type="SMART" id="SM00387">
    <property type="entry name" value="HATPase_c"/>
    <property type="match status" value="1"/>
</dbReference>
<dbReference type="Pfam" id="PF02518">
    <property type="entry name" value="HATPase_c"/>
    <property type="match status" value="1"/>
</dbReference>
<sequence>MIATRLLLLAPLMRLVLLSVAGLVLFMGMVLVALQPETGWNWSPEYWRPLEKIHPAIWASLCTGLLAWLISSWVWALKPMNLPAILFAASGVATLAFCFSSFAPWISLPMTEKTVASIWAVNMLGASAFGIIMTCLFLVYPSRQTHWKPLSALTVFGFGGWTLLRTFGPFQDFAEVQRITTFEMLAIVGAVIWQVRSSASDPRKQAIAIWLGASTLLGAGAFIATVAAPLTLGFGPLMLENYAFSFFLIIYIGLAVGLMRYRLFDLGSWAYRLVFYASAALALILLDIALVSLFTFDPGQALGLSLLFVAFAYLPMRDILWRRIVQRRPANDDDLFHLVLDAALKPTEQERAAGWKALLYNHFHPLELTEAEATIAEPIIGNEGISLSIPGIAGVPSLQLMHANNGRALFTPRDAAVVTHLVQLMQHAETSRSAYDRGVSAERLRIARDIHDNIGAQLMRALHSAKTDRKDAMIRDTLADLRDVINNAQSPILPMDEILADLRAETAERLEPHSISLRWNLQADAGIQLAPSTVHALRSLVREAASNTIKHAGATRLDVRLRITPNQVEVEVEDDGSGFDIATVKLGQGLANMKARVEGIGGAFKLVRGTSGAQLEAYFPHEAPAS</sequence>
<keyword evidence="7" id="KW-1185">Reference proteome</keyword>
<dbReference type="InterPro" id="IPR005467">
    <property type="entry name" value="His_kinase_dom"/>
</dbReference>
<feature type="domain" description="Histidine kinase" evidence="5">
    <location>
        <begin position="445"/>
        <end position="623"/>
    </location>
</feature>
<feature type="transmembrane region" description="Helical" evidence="4">
    <location>
        <begin position="242"/>
        <end position="261"/>
    </location>
</feature>
<feature type="transmembrane region" description="Helical" evidence="4">
    <location>
        <begin position="207"/>
        <end position="230"/>
    </location>
</feature>
<feature type="transmembrane region" description="Helical" evidence="4">
    <location>
        <begin position="176"/>
        <end position="195"/>
    </location>
</feature>
<feature type="transmembrane region" description="Helical" evidence="4">
    <location>
        <begin position="56"/>
        <end position="77"/>
    </location>
</feature>
<dbReference type="STRING" id="1280952.HJA_06052"/>
<evidence type="ECO:0000256" key="3">
    <source>
        <dbReference type="ARBA" id="ARBA00023012"/>
    </source>
</evidence>
<keyword evidence="2 6" id="KW-0418">Kinase</keyword>
<dbReference type="Gene3D" id="3.30.565.10">
    <property type="entry name" value="Histidine kinase-like ATPase, C-terminal domain"/>
    <property type="match status" value="1"/>
</dbReference>
<evidence type="ECO:0000256" key="2">
    <source>
        <dbReference type="ARBA" id="ARBA00022777"/>
    </source>
</evidence>
<dbReference type="GO" id="GO:0000160">
    <property type="term" value="P:phosphorelay signal transduction system"/>
    <property type="evidence" value="ECO:0007669"/>
    <property type="project" value="UniProtKB-KW"/>
</dbReference>
<accession>A0A059FGX5</accession>
<dbReference type="InterPro" id="IPR003594">
    <property type="entry name" value="HATPase_dom"/>
</dbReference>
<evidence type="ECO:0000259" key="5">
    <source>
        <dbReference type="PROSITE" id="PS50109"/>
    </source>
</evidence>
<dbReference type="SUPFAM" id="SSF55874">
    <property type="entry name" value="ATPase domain of HSP90 chaperone/DNA topoisomerase II/histidine kinase"/>
    <property type="match status" value="1"/>
</dbReference>
<dbReference type="eggNOG" id="COG4585">
    <property type="taxonomic scope" value="Bacteria"/>
</dbReference>
<evidence type="ECO:0000256" key="1">
    <source>
        <dbReference type="ARBA" id="ARBA00022679"/>
    </source>
</evidence>
<evidence type="ECO:0000313" key="7">
    <source>
        <dbReference type="Proteomes" id="UP000024816"/>
    </source>
</evidence>
<dbReference type="PATRIC" id="fig|1280952.3.peg.1200"/>
<feature type="transmembrane region" description="Helical" evidence="4">
    <location>
        <begin position="118"/>
        <end position="140"/>
    </location>
</feature>
<organism evidence="6 7">
    <name type="scientific">Hyphomonas jannaschiana VP2</name>
    <dbReference type="NCBI Taxonomy" id="1280952"/>
    <lineage>
        <taxon>Bacteria</taxon>
        <taxon>Pseudomonadati</taxon>
        <taxon>Pseudomonadota</taxon>
        <taxon>Alphaproteobacteria</taxon>
        <taxon>Hyphomonadales</taxon>
        <taxon>Hyphomonadaceae</taxon>
        <taxon>Hyphomonas</taxon>
    </lineage>
</organism>
<evidence type="ECO:0000256" key="4">
    <source>
        <dbReference type="SAM" id="Phobius"/>
    </source>
</evidence>
<keyword evidence="1" id="KW-0808">Transferase</keyword>
<keyword evidence="4" id="KW-1133">Transmembrane helix</keyword>
<reference evidence="6 7" key="1">
    <citation type="journal article" date="2014" name="Antonie Van Leeuwenhoek">
        <title>Hyphomonas beringensis sp. nov. and Hyphomonas chukchiensis sp. nov., isolated from surface seawater of the Bering Sea and Chukchi Sea.</title>
        <authorList>
            <person name="Li C."/>
            <person name="Lai Q."/>
            <person name="Li G."/>
            <person name="Dong C."/>
            <person name="Wang J."/>
            <person name="Liao Y."/>
            <person name="Shao Z."/>
        </authorList>
    </citation>
    <scope>NUCLEOTIDE SEQUENCE [LARGE SCALE GENOMIC DNA]</scope>
    <source>
        <strain evidence="6 7">VP2</strain>
    </source>
</reference>
<proteinExistence type="predicted"/>
<protein>
    <submittedName>
        <fullName evidence="6">Putative sensor histidine kinase</fullName>
    </submittedName>
</protein>
<dbReference type="PANTHER" id="PTHR24421">
    <property type="entry name" value="NITRATE/NITRITE SENSOR PROTEIN NARX-RELATED"/>
    <property type="match status" value="1"/>
</dbReference>
<feature type="transmembrane region" description="Helical" evidence="4">
    <location>
        <begin position="273"/>
        <end position="296"/>
    </location>
</feature>
<dbReference type="Proteomes" id="UP000024816">
    <property type="component" value="Unassembled WGS sequence"/>
</dbReference>
<dbReference type="EMBL" id="ARYJ01000003">
    <property type="protein sequence ID" value="KCZ89791.1"/>
    <property type="molecule type" value="Genomic_DNA"/>
</dbReference>
<dbReference type="InterPro" id="IPR036890">
    <property type="entry name" value="HATPase_C_sf"/>
</dbReference>
<keyword evidence="3" id="KW-0902">Two-component regulatory system</keyword>
<name>A0A059FGX5_9PROT</name>
<keyword evidence="4" id="KW-0812">Transmembrane</keyword>
<dbReference type="GO" id="GO:0016301">
    <property type="term" value="F:kinase activity"/>
    <property type="evidence" value="ECO:0007669"/>
    <property type="project" value="UniProtKB-KW"/>
</dbReference>